<feature type="domain" description="Alcohol dehydrogenase-like N-terminal" evidence="4">
    <location>
        <begin position="25"/>
        <end position="106"/>
    </location>
</feature>
<accession>A0A6F8SZS1</accession>
<evidence type="ECO:0000256" key="2">
    <source>
        <dbReference type="ARBA" id="ARBA00022723"/>
    </source>
</evidence>
<keyword evidence="2" id="KW-0479">Metal-binding</keyword>
<sequence length="110" mass="12083">MKALCWHGKNDVRYDTVPDPAIEHPRDAIINASSCAICGSDLHLYDHYIPGMSCGDVLGHEFIGEVMEVGSETKNLKVGDRVVVPFTIACGECEQCQRGNYSVCERALQP</sequence>
<dbReference type="SUPFAM" id="SSF50129">
    <property type="entry name" value="GroES-like"/>
    <property type="match status" value="1"/>
</dbReference>
<dbReference type="AlphaFoldDB" id="A0A6F8SZS1"/>
<proteinExistence type="predicted"/>
<evidence type="ECO:0000259" key="4">
    <source>
        <dbReference type="Pfam" id="PF08240"/>
    </source>
</evidence>
<dbReference type="Gene3D" id="3.90.180.10">
    <property type="entry name" value="Medium-chain alcohol dehydrogenases, catalytic domain"/>
    <property type="match status" value="1"/>
</dbReference>
<gene>
    <name evidence="5" type="ORF">HMSLTHF_31750</name>
</gene>
<dbReference type="GO" id="GO:0046872">
    <property type="term" value="F:metal ion binding"/>
    <property type="evidence" value="ECO:0007669"/>
    <property type="project" value="UniProtKB-KW"/>
</dbReference>
<dbReference type="InterPro" id="IPR013154">
    <property type="entry name" value="ADH-like_N"/>
</dbReference>
<evidence type="ECO:0000256" key="3">
    <source>
        <dbReference type="ARBA" id="ARBA00022833"/>
    </source>
</evidence>
<dbReference type="Proteomes" id="UP000503197">
    <property type="component" value="Chromosome"/>
</dbReference>
<dbReference type="EMBL" id="AP022821">
    <property type="protein sequence ID" value="BCA93400.1"/>
    <property type="molecule type" value="Genomic_DNA"/>
</dbReference>
<evidence type="ECO:0000256" key="1">
    <source>
        <dbReference type="ARBA" id="ARBA00001947"/>
    </source>
</evidence>
<comment type="cofactor">
    <cofactor evidence="1">
        <name>Zn(2+)</name>
        <dbReference type="ChEBI" id="CHEBI:29105"/>
    </cofactor>
</comment>
<keyword evidence="3" id="KW-0862">Zinc</keyword>
<dbReference type="PANTHER" id="PTHR42813">
    <property type="entry name" value="ZINC-TYPE ALCOHOL DEHYDROGENASE-LIKE"/>
    <property type="match status" value="1"/>
</dbReference>
<evidence type="ECO:0000313" key="6">
    <source>
        <dbReference type="Proteomes" id="UP000503197"/>
    </source>
</evidence>
<name>A0A6F8SZS1_9GAMM</name>
<dbReference type="Pfam" id="PF08240">
    <property type="entry name" value="ADH_N"/>
    <property type="match status" value="1"/>
</dbReference>
<evidence type="ECO:0000313" key="5">
    <source>
        <dbReference type="EMBL" id="BCA93400.1"/>
    </source>
</evidence>
<reference evidence="5 6" key="1">
    <citation type="submission" date="2020-02" db="EMBL/GenBank/DDBJ databases">
        <title>Complete Genome Sequence of Halomonas meridiana strain BAA-801, Isolated from Deep Sea Thermal Vent.</title>
        <authorList>
            <person name="Takahashi Y."/>
            <person name="Takahashi H."/>
            <person name="Galipon J."/>
            <person name="Arakawa K."/>
        </authorList>
    </citation>
    <scope>NUCLEOTIDE SEQUENCE [LARGE SCALE GENOMIC DNA]</scope>
    <source>
        <strain evidence="5 6">Slthf1</strain>
    </source>
</reference>
<dbReference type="RefSeq" id="WP_232059471.1">
    <property type="nucleotide sequence ID" value="NZ_AP022821.1"/>
</dbReference>
<dbReference type="PANTHER" id="PTHR42813:SF2">
    <property type="entry name" value="DEHYDROGENASE, ZINC-CONTAINING, PUTATIVE (AFU_ORTHOLOGUE AFUA_2G02810)-RELATED"/>
    <property type="match status" value="1"/>
</dbReference>
<dbReference type="InterPro" id="IPR011032">
    <property type="entry name" value="GroES-like_sf"/>
</dbReference>
<organism evidence="5 6">
    <name type="scientific">Vreelandella aquamarina</name>
    <dbReference type="NCBI Taxonomy" id="77097"/>
    <lineage>
        <taxon>Bacteria</taxon>
        <taxon>Pseudomonadati</taxon>
        <taxon>Pseudomonadota</taxon>
        <taxon>Gammaproteobacteria</taxon>
        <taxon>Oceanospirillales</taxon>
        <taxon>Halomonadaceae</taxon>
        <taxon>Vreelandella</taxon>
    </lineage>
</organism>
<protein>
    <recommendedName>
        <fullName evidence="4">Alcohol dehydrogenase-like N-terminal domain-containing protein</fullName>
    </recommendedName>
</protein>